<evidence type="ECO:0000259" key="16">
    <source>
        <dbReference type="PROSITE" id="PS51166"/>
    </source>
</evidence>
<dbReference type="AlphaFoldDB" id="A0A9P1GY40"/>
<dbReference type="InterPro" id="IPR013784">
    <property type="entry name" value="Carb-bd-like_fold"/>
</dbReference>
<keyword evidence="9" id="KW-1015">Disulfide bond</keyword>
<dbReference type="InterPro" id="IPR013780">
    <property type="entry name" value="Glyco_hydro_b"/>
</dbReference>
<dbReference type="InterPro" id="IPR017853">
    <property type="entry name" value="GH"/>
</dbReference>
<organism evidence="17 18">
    <name type="scientific">Parascedosporium putredinis</name>
    <dbReference type="NCBI Taxonomy" id="1442378"/>
    <lineage>
        <taxon>Eukaryota</taxon>
        <taxon>Fungi</taxon>
        <taxon>Dikarya</taxon>
        <taxon>Ascomycota</taxon>
        <taxon>Pezizomycotina</taxon>
        <taxon>Sordariomycetes</taxon>
        <taxon>Hypocreomycetidae</taxon>
        <taxon>Microascales</taxon>
        <taxon>Microascaceae</taxon>
        <taxon>Parascedosporium</taxon>
    </lineage>
</organism>
<feature type="compositionally biased region" description="Polar residues" evidence="14">
    <location>
        <begin position="561"/>
        <end position="579"/>
    </location>
</feature>
<dbReference type="InterPro" id="IPR013783">
    <property type="entry name" value="Ig-like_fold"/>
</dbReference>
<evidence type="ECO:0000256" key="11">
    <source>
        <dbReference type="ARBA" id="ARBA00023277"/>
    </source>
</evidence>
<comment type="similarity">
    <text evidence="3">Belongs to the glycosyl hydrolase 13 family.</text>
</comment>
<reference evidence="17" key="1">
    <citation type="submission" date="2022-11" db="EMBL/GenBank/DDBJ databases">
        <authorList>
            <person name="Scott C."/>
            <person name="Bruce N."/>
        </authorList>
    </citation>
    <scope>NUCLEOTIDE SEQUENCE</scope>
</reference>
<dbReference type="Pfam" id="PF00686">
    <property type="entry name" value="CBM_20"/>
    <property type="match status" value="1"/>
</dbReference>
<comment type="catalytic activity">
    <reaction evidence="1">
        <text>Endohydrolysis of (1-&gt;4)-alpha-D-glucosidic linkages in polysaccharides containing three or more (1-&gt;4)-alpha-linked D-glucose units.</text>
        <dbReference type="EC" id="3.2.1.1"/>
    </reaction>
</comment>
<dbReference type="PANTHER" id="PTHR10357:SF215">
    <property type="entry name" value="ALPHA-AMYLASE 1"/>
    <property type="match status" value="1"/>
</dbReference>
<evidence type="ECO:0000256" key="9">
    <source>
        <dbReference type="ARBA" id="ARBA00023157"/>
    </source>
</evidence>
<evidence type="ECO:0000256" key="1">
    <source>
        <dbReference type="ARBA" id="ARBA00000548"/>
    </source>
</evidence>
<feature type="chain" id="PRO_5040215384" description="alpha-amylase" evidence="15">
    <location>
        <begin position="19"/>
        <end position="579"/>
    </location>
</feature>
<evidence type="ECO:0000256" key="15">
    <source>
        <dbReference type="SAM" id="SignalP"/>
    </source>
</evidence>
<name>A0A9P1GY40_9PEZI</name>
<dbReference type="InterPro" id="IPR015340">
    <property type="entry name" value="A_amylase_C_dom"/>
</dbReference>
<comment type="cofactor">
    <cofactor evidence="2">
        <name>Ca(2+)</name>
        <dbReference type="ChEBI" id="CHEBI:29108"/>
    </cofactor>
</comment>
<comment type="caution">
    <text evidence="17">The sequence shown here is derived from an EMBL/GenBank/DDBJ whole genome shotgun (WGS) entry which is preliminary data.</text>
</comment>
<dbReference type="Gene3D" id="2.60.40.10">
    <property type="entry name" value="Immunoglobulins"/>
    <property type="match status" value="1"/>
</dbReference>
<gene>
    <name evidence="17" type="ORF">PPNO1_LOCUS1778</name>
</gene>
<keyword evidence="5" id="KW-0479">Metal-binding</keyword>
<keyword evidence="13" id="KW-0624">Polysaccharide degradation</keyword>
<dbReference type="Proteomes" id="UP000838763">
    <property type="component" value="Unassembled WGS sequence"/>
</dbReference>
<dbReference type="GO" id="GO:0000272">
    <property type="term" value="P:polysaccharide catabolic process"/>
    <property type="evidence" value="ECO:0007669"/>
    <property type="project" value="UniProtKB-KW"/>
</dbReference>
<evidence type="ECO:0000256" key="7">
    <source>
        <dbReference type="ARBA" id="ARBA00022801"/>
    </source>
</evidence>
<dbReference type="InterPro" id="IPR006047">
    <property type="entry name" value="GH13_cat_dom"/>
</dbReference>
<dbReference type="EMBL" id="CALLCH030000003">
    <property type="protein sequence ID" value="CAI4212009.1"/>
    <property type="molecule type" value="Genomic_DNA"/>
</dbReference>
<dbReference type="GO" id="GO:2001070">
    <property type="term" value="F:starch binding"/>
    <property type="evidence" value="ECO:0007669"/>
    <property type="project" value="InterPro"/>
</dbReference>
<evidence type="ECO:0000256" key="3">
    <source>
        <dbReference type="ARBA" id="ARBA00008061"/>
    </source>
</evidence>
<dbReference type="Gene3D" id="3.20.20.80">
    <property type="entry name" value="Glycosidases"/>
    <property type="match status" value="1"/>
</dbReference>
<sequence length="579" mass="62769">MLRHTFLALWLWVTGVLALNASEWAKQSIYQVLTDRFARTDGSTSASCTRSEYCGGTWRGLINNLDYIKEMGFTALSRLLGPRLQLLNSRFGTAADLKDLSVALHSRGMYLMVDIVANHMAYAGCRTCVNYGTLSPFNSQSYYHSPCAIDYSSQTSVEQCWQGSNNVALADLRTEDAGVRSFFNQWVSDVVSTYGIDGLRVDSAKHQESSFWPDFETSAGVFMLGEVYEGDPAKFLPYMSSFPGLLNYPVWYWVQRVFQSTSATVAELVAGINTMKSGTSRTNYLGSFLENHDQPRMPAWTSQSSDAALIKNALAFTVLADGIPVIYQGQEQKLAGGNIPNNREALWLTGFNRQAELYTYIAALNRFRAAVIARDARHTTYQAVPWQVVSVFNNIGSSGGSYSVSLATSSTGFAANLGLVDVIACEAHTTSSSGGLSFTMGSLPKYRVLHGNISFQCLEHDICCVGNHSSLGSWDTSRAITLSASQYTSSNPIWTGTVNIPAGTAIQYKFINVASGGGHLGGRPQPGVRGPRNLRDNDGRGSGLVAVNESGVAAEVGTCQEGASSTSSPEMLEITSRQS</sequence>
<protein>
    <recommendedName>
        <fullName evidence="4">alpha-amylase</fullName>
        <ecNumber evidence="4">3.2.1.1</ecNumber>
    </recommendedName>
</protein>
<dbReference type="Pfam" id="PF09260">
    <property type="entry name" value="A_amylase_dom_C"/>
    <property type="match status" value="1"/>
</dbReference>
<evidence type="ECO:0000256" key="6">
    <source>
        <dbReference type="ARBA" id="ARBA00022729"/>
    </source>
</evidence>
<dbReference type="OrthoDB" id="204980at2759"/>
<dbReference type="InterPro" id="IPR002044">
    <property type="entry name" value="CBM20"/>
</dbReference>
<evidence type="ECO:0000256" key="13">
    <source>
        <dbReference type="ARBA" id="ARBA00023326"/>
    </source>
</evidence>
<feature type="region of interest" description="Disordered" evidence="14">
    <location>
        <begin position="557"/>
        <end position="579"/>
    </location>
</feature>
<dbReference type="SUPFAM" id="SSF51445">
    <property type="entry name" value="(Trans)glycosidases"/>
    <property type="match status" value="1"/>
</dbReference>
<keyword evidence="7" id="KW-0378">Hydrolase</keyword>
<feature type="signal peptide" evidence="15">
    <location>
        <begin position="1"/>
        <end position="18"/>
    </location>
</feature>
<dbReference type="PROSITE" id="PS51166">
    <property type="entry name" value="CBM20"/>
    <property type="match status" value="1"/>
</dbReference>
<keyword evidence="6 15" id="KW-0732">Signal</keyword>
<dbReference type="Pfam" id="PF00128">
    <property type="entry name" value="Alpha-amylase"/>
    <property type="match status" value="2"/>
</dbReference>
<dbReference type="PANTHER" id="PTHR10357">
    <property type="entry name" value="ALPHA-AMYLASE FAMILY MEMBER"/>
    <property type="match status" value="1"/>
</dbReference>
<dbReference type="SMART" id="SM01065">
    <property type="entry name" value="CBM_2"/>
    <property type="match status" value="1"/>
</dbReference>
<dbReference type="EC" id="3.2.1.1" evidence="4"/>
<evidence type="ECO:0000256" key="10">
    <source>
        <dbReference type="ARBA" id="ARBA00023180"/>
    </source>
</evidence>
<feature type="compositionally biased region" description="Low complexity" evidence="14">
    <location>
        <begin position="522"/>
        <end position="531"/>
    </location>
</feature>
<evidence type="ECO:0000313" key="18">
    <source>
        <dbReference type="Proteomes" id="UP000838763"/>
    </source>
</evidence>
<keyword evidence="12" id="KW-0326">Glycosidase</keyword>
<feature type="region of interest" description="Disordered" evidence="14">
    <location>
        <begin position="519"/>
        <end position="542"/>
    </location>
</feature>
<dbReference type="CDD" id="cd11319">
    <property type="entry name" value="AmyAc_euk_AmyA"/>
    <property type="match status" value="1"/>
</dbReference>
<evidence type="ECO:0000256" key="2">
    <source>
        <dbReference type="ARBA" id="ARBA00001913"/>
    </source>
</evidence>
<dbReference type="GO" id="GO:0004556">
    <property type="term" value="F:alpha-amylase activity"/>
    <property type="evidence" value="ECO:0007669"/>
    <property type="project" value="UniProtKB-EC"/>
</dbReference>
<keyword evidence="10" id="KW-0325">Glycoprotein</keyword>
<keyword evidence="18" id="KW-1185">Reference proteome</keyword>
<evidence type="ECO:0000256" key="5">
    <source>
        <dbReference type="ARBA" id="ARBA00022723"/>
    </source>
</evidence>
<proteinExistence type="inferred from homology"/>
<dbReference type="SUPFAM" id="SSF49452">
    <property type="entry name" value="Starch-binding domain-like"/>
    <property type="match status" value="1"/>
</dbReference>
<evidence type="ECO:0000256" key="8">
    <source>
        <dbReference type="ARBA" id="ARBA00022837"/>
    </source>
</evidence>
<dbReference type="Gene3D" id="2.60.40.1180">
    <property type="entry name" value="Golgi alpha-mannosidase II"/>
    <property type="match status" value="1"/>
</dbReference>
<evidence type="ECO:0000256" key="4">
    <source>
        <dbReference type="ARBA" id="ARBA00012595"/>
    </source>
</evidence>
<feature type="domain" description="CBM20" evidence="16">
    <location>
        <begin position="441"/>
        <end position="552"/>
    </location>
</feature>
<dbReference type="SUPFAM" id="SSF51011">
    <property type="entry name" value="Glycosyl hydrolase domain"/>
    <property type="match status" value="1"/>
</dbReference>
<evidence type="ECO:0000256" key="12">
    <source>
        <dbReference type="ARBA" id="ARBA00023295"/>
    </source>
</evidence>
<dbReference type="GO" id="GO:0005509">
    <property type="term" value="F:calcium ion binding"/>
    <property type="evidence" value="ECO:0007669"/>
    <property type="project" value="InterPro"/>
</dbReference>
<evidence type="ECO:0000256" key="14">
    <source>
        <dbReference type="SAM" id="MobiDB-lite"/>
    </source>
</evidence>
<accession>A0A9P1GY40</accession>
<keyword evidence="11" id="KW-0119">Carbohydrate metabolism</keyword>
<evidence type="ECO:0000313" key="17">
    <source>
        <dbReference type="EMBL" id="CAI4212009.1"/>
    </source>
</evidence>
<dbReference type="SMART" id="SM00642">
    <property type="entry name" value="Aamy"/>
    <property type="match status" value="1"/>
</dbReference>
<keyword evidence="8" id="KW-0106">Calcium</keyword>